<dbReference type="RefSeq" id="WP_009299810.1">
    <property type="nucleotide sequence ID" value="NZ_AP031443.1"/>
</dbReference>
<protein>
    <submittedName>
        <fullName evidence="1">Uncharacterized protein</fullName>
    </submittedName>
</protein>
<reference evidence="1" key="1">
    <citation type="submission" date="2019-11" db="EMBL/GenBank/DDBJ databases">
        <authorList>
            <person name="Feng L."/>
        </authorList>
    </citation>
    <scope>NUCLEOTIDE SEQUENCE</scope>
    <source>
        <strain evidence="1">CramosumLFYP8</strain>
    </source>
</reference>
<name>A0A6N2XTP6_9FIRM</name>
<gene>
    <name evidence="1" type="ORF">CRLFYP8_00539</name>
</gene>
<accession>A0A6N2XTP6</accession>
<sequence>MKDIIKIILYADEDVYLKIYDQFSNFDEDLNREVHYFDRANSDVRHIMTNKYINFSINNTGGYRNVSHVIIQKSFYKNKDIIKILRTFKLINPNVKLLLFMNDDPSYYSMLMSIIANEGLASIAFSIDDIEKWLVGGGELFDHSELIIKKITKKKRKEFLAY</sequence>
<dbReference type="AlphaFoldDB" id="A0A6N2XTP6"/>
<organism evidence="1">
    <name type="scientific">Thomasclavelia ramosa</name>
    <dbReference type="NCBI Taxonomy" id="1547"/>
    <lineage>
        <taxon>Bacteria</taxon>
        <taxon>Bacillati</taxon>
        <taxon>Bacillota</taxon>
        <taxon>Erysipelotrichia</taxon>
        <taxon>Erysipelotrichales</taxon>
        <taxon>Coprobacillaceae</taxon>
        <taxon>Thomasclavelia</taxon>
    </lineage>
</organism>
<dbReference type="EMBL" id="CACRTL010000003">
    <property type="protein sequence ID" value="VYT57849.1"/>
    <property type="molecule type" value="Genomic_DNA"/>
</dbReference>
<evidence type="ECO:0000313" key="1">
    <source>
        <dbReference type="EMBL" id="VYT57849.1"/>
    </source>
</evidence>
<proteinExistence type="predicted"/>